<accession>A0A9W8XW05</accession>
<reference evidence="1" key="1">
    <citation type="submission" date="2022-10" db="EMBL/GenBank/DDBJ databases">
        <title>Tapping the CABI collections for fungal endophytes: first genome assemblies for Collariella, Neodidymelliopsis, Ascochyta clinopodiicola, Didymella pomorum, Didymosphaeria variabile, Neocosmospora piperis and Neocucurbitaria cava.</title>
        <authorList>
            <person name="Hill R."/>
        </authorList>
    </citation>
    <scope>NUCLEOTIDE SEQUENCE</scope>
    <source>
        <strain evidence="1">IMI 356815</strain>
    </source>
</reference>
<protein>
    <submittedName>
        <fullName evidence="1">Uncharacterized protein</fullName>
    </submittedName>
</protein>
<evidence type="ECO:0000313" key="1">
    <source>
        <dbReference type="EMBL" id="KAJ4359457.1"/>
    </source>
</evidence>
<dbReference type="Proteomes" id="UP001140513">
    <property type="component" value="Unassembled WGS sequence"/>
</dbReference>
<dbReference type="EMBL" id="JAPEUX010000001">
    <property type="protein sequence ID" value="KAJ4359457.1"/>
    <property type="molecule type" value="Genomic_DNA"/>
</dbReference>
<sequence>MPIPSIANIDPVTRELFKRDAANDTIWTFGGYKTKKSAGAGVTMKAEFNKTAGSSWCNEIDGVGKGDARDNIITAAHADSHVGYPHPADMPPEYVCFFYESRNKCDPKDGHAEYVESVPGPKGSANDTQFDVKYKYISWGCQWNPKNQDCSAKDHTGHPPGKDC</sequence>
<dbReference type="GeneID" id="80903540"/>
<evidence type="ECO:0000313" key="2">
    <source>
        <dbReference type="Proteomes" id="UP001140513"/>
    </source>
</evidence>
<dbReference type="RefSeq" id="XP_056075659.1">
    <property type="nucleotide sequence ID" value="XM_056208837.1"/>
</dbReference>
<dbReference type="OrthoDB" id="3752715at2759"/>
<dbReference type="AlphaFoldDB" id="A0A9W8XW05"/>
<organism evidence="1 2">
    <name type="scientific">Didymosphaeria variabile</name>
    <dbReference type="NCBI Taxonomy" id="1932322"/>
    <lineage>
        <taxon>Eukaryota</taxon>
        <taxon>Fungi</taxon>
        <taxon>Dikarya</taxon>
        <taxon>Ascomycota</taxon>
        <taxon>Pezizomycotina</taxon>
        <taxon>Dothideomycetes</taxon>
        <taxon>Pleosporomycetidae</taxon>
        <taxon>Pleosporales</taxon>
        <taxon>Massarineae</taxon>
        <taxon>Didymosphaeriaceae</taxon>
        <taxon>Didymosphaeria</taxon>
    </lineage>
</organism>
<gene>
    <name evidence="1" type="ORF">N0V89_000010</name>
</gene>
<comment type="caution">
    <text evidence="1">The sequence shown here is derived from an EMBL/GenBank/DDBJ whole genome shotgun (WGS) entry which is preliminary data.</text>
</comment>
<name>A0A9W8XW05_9PLEO</name>
<keyword evidence="2" id="KW-1185">Reference proteome</keyword>
<proteinExistence type="predicted"/>